<dbReference type="Gene3D" id="1.10.150.240">
    <property type="entry name" value="Putative phosphatase, domain 2"/>
    <property type="match status" value="1"/>
</dbReference>
<dbReference type="NCBIfam" id="TIGR01549">
    <property type="entry name" value="HAD-SF-IA-v1"/>
    <property type="match status" value="1"/>
</dbReference>
<keyword evidence="2" id="KW-1185">Reference proteome</keyword>
<dbReference type="InterPro" id="IPR023214">
    <property type="entry name" value="HAD_sf"/>
</dbReference>
<dbReference type="SFLD" id="SFLDS00003">
    <property type="entry name" value="Haloacid_Dehalogenase"/>
    <property type="match status" value="1"/>
</dbReference>
<dbReference type="PANTHER" id="PTHR43434">
    <property type="entry name" value="PHOSPHOGLYCOLATE PHOSPHATASE"/>
    <property type="match status" value="1"/>
</dbReference>
<dbReference type="Pfam" id="PF13419">
    <property type="entry name" value="HAD_2"/>
    <property type="match status" value="1"/>
</dbReference>
<gene>
    <name evidence="1" type="ORF">PVK37_09255</name>
</gene>
<dbReference type="SUPFAM" id="SSF56784">
    <property type="entry name" value="HAD-like"/>
    <property type="match status" value="1"/>
</dbReference>
<dbReference type="InterPro" id="IPR006351">
    <property type="entry name" value="AHBA_synth-like"/>
</dbReference>
<dbReference type="EMBL" id="CP118615">
    <property type="protein sequence ID" value="WDZ86557.1"/>
    <property type="molecule type" value="Genomic_DNA"/>
</dbReference>
<dbReference type="PANTHER" id="PTHR43434:SF1">
    <property type="entry name" value="PHOSPHOGLYCOLATE PHOSPHATASE"/>
    <property type="match status" value="1"/>
</dbReference>
<accession>A0ABY7ZU31</accession>
<dbReference type="Proteomes" id="UP001219605">
    <property type="component" value="Chromosome"/>
</dbReference>
<dbReference type="NCBIfam" id="TIGR01509">
    <property type="entry name" value="HAD-SF-IA-v3"/>
    <property type="match status" value="1"/>
</dbReference>
<dbReference type="InterPro" id="IPR036412">
    <property type="entry name" value="HAD-like_sf"/>
</dbReference>
<proteinExistence type="predicted"/>
<dbReference type="InterPro" id="IPR050155">
    <property type="entry name" value="HAD-like_hydrolase_sf"/>
</dbReference>
<dbReference type="RefSeq" id="WP_275033392.1">
    <property type="nucleotide sequence ID" value="NZ_CP118615.1"/>
</dbReference>
<dbReference type="SFLD" id="SFLDG01135">
    <property type="entry name" value="C1.5.6:_HAD__Beta-PGM__Phospha"/>
    <property type="match status" value="1"/>
</dbReference>
<dbReference type="InterPro" id="IPR023198">
    <property type="entry name" value="PGP-like_dom2"/>
</dbReference>
<keyword evidence="1" id="KW-0378">Hydrolase</keyword>
<evidence type="ECO:0000313" key="2">
    <source>
        <dbReference type="Proteomes" id="UP001219605"/>
    </source>
</evidence>
<name>A0ABY7ZU31_9ACTN</name>
<evidence type="ECO:0000313" key="1">
    <source>
        <dbReference type="EMBL" id="WDZ86557.1"/>
    </source>
</evidence>
<dbReference type="InterPro" id="IPR041492">
    <property type="entry name" value="HAD_2"/>
</dbReference>
<dbReference type="InterPro" id="IPR006439">
    <property type="entry name" value="HAD-SF_hydro_IA"/>
</dbReference>
<protein>
    <submittedName>
        <fullName evidence="1">HAD-IA family hydrolase</fullName>
    </submittedName>
</protein>
<organism evidence="1 2">
    <name type="scientific">Micromonospora cathayae</name>
    <dbReference type="NCBI Taxonomy" id="3028804"/>
    <lineage>
        <taxon>Bacteria</taxon>
        <taxon>Bacillati</taxon>
        <taxon>Actinomycetota</taxon>
        <taxon>Actinomycetes</taxon>
        <taxon>Micromonosporales</taxon>
        <taxon>Micromonosporaceae</taxon>
        <taxon>Micromonospora</taxon>
    </lineage>
</organism>
<sequence>MTSQAGVPERVRAVVFDLDGVLVDSLTVARTAFAVAYAEVVGDGEPPVEEYCRHPGRHLPDVLRLMGLPASMAEPFVRESHRLTHLVEVVPGMVEVLDVLRGRGVPLAVATGRSGVRARALLGHLGLMSRFEAVLGADEVPRPKPAPDIVLRALALLDVPPAAAVMVGDAVSDIRSARGAGVTAVAVGWGETDRRTLVAARPDLVVDEPADLLRVCAGPTWADADRAARS</sequence>
<reference evidence="1 2" key="1">
    <citation type="submission" date="2023-02" db="EMBL/GenBank/DDBJ databases">
        <authorList>
            <person name="Mo P."/>
        </authorList>
    </citation>
    <scope>NUCLEOTIDE SEQUENCE [LARGE SCALE GENOMIC DNA]</scope>
    <source>
        <strain evidence="1 2">HUAS 3</strain>
    </source>
</reference>
<dbReference type="GO" id="GO:0016787">
    <property type="term" value="F:hydrolase activity"/>
    <property type="evidence" value="ECO:0007669"/>
    <property type="project" value="UniProtKB-KW"/>
</dbReference>
<dbReference type="SFLD" id="SFLDG01129">
    <property type="entry name" value="C1.5:_HAD__Beta-PGM__Phosphata"/>
    <property type="match status" value="1"/>
</dbReference>
<dbReference type="Gene3D" id="3.40.50.1000">
    <property type="entry name" value="HAD superfamily/HAD-like"/>
    <property type="match status" value="1"/>
</dbReference>
<dbReference type="NCBIfam" id="TIGR01454">
    <property type="entry name" value="AHBA_synth_RP"/>
    <property type="match status" value="1"/>
</dbReference>